<keyword evidence="3" id="KW-0201">Cytochrome c-type biogenesis</keyword>
<comment type="caution">
    <text evidence="10">The sequence shown here is derived from an EMBL/GenBank/DDBJ whole genome shotgun (WGS) entry which is preliminary data.</text>
</comment>
<dbReference type="Gene3D" id="3.40.30.10">
    <property type="entry name" value="Glutaredoxin"/>
    <property type="match status" value="1"/>
</dbReference>
<dbReference type="Pfam" id="PF13899">
    <property type="entry name" value="Thioredoxin_7"/>
    <property type="match status" value="1"/>
</dbReference>
<gene>
    <name evidence="10" type="primary">dsbD_2</name>
    <name evidence="10" type="ORF">Pla22_51200</name>
</gene>
<dbReference type="InterPro" id="IPR028250">
    <property type="entry name" value="DsbDN"/>
</dbReference>
<evidence type="ECO:0000256" key="3">
    <source>
        <dbReference type="ARBA" id="ARBA00022748"/>
    </source>
</evidence>
<comment type="subcellular location">
    <subcellularLocation>
        <location evidence="1">Membrane</location>
        <topology evidence="1">Multi-pass membrane protein</topology>
    </subcellularLocation>
</comment>
<dbReference type="EMBL" id="SJPI01000004">
    <property type="protein sequence ID" value="TWT48119.1"/>
    <property type="molecule type" value="Genomic_DNA"/>
</dbReference>
<feature type="transmembrane region" description="Helical" evidence="7">
    <location>
        <begin position="584"/>
        <end position="604"/>
    </location>
</feature>
<dbReference type="CDD" id="cd02953">
    <property type="entry name" value="DsbDgamma"/>
    <property type="match status" value="1"/>
</dbReference>
<keyword evidence="4 7" id="KW-1133">Transmembrane helix</keyword>
<evidence type="ECO:0000313" key="10">
    <source>
        <dbReference type="EMBL" id="TWT48119.1"/>
    </source>
</evidence>
<evidence type="ECO:0000259" key="9">
    <source>
        <dbReference type="Pfam" id="PF11412"/>
    </source>
</evidence>
<sequence>MMIHPPVKHVLASWSANVLMGLLVVLTASFGGPLAAQDGDVTDVFPQVTFANSGAPSNSEPSQWTAVYQIDPQTGKGQIEVATELADKWHVYSTTQAPGGPRTTVLSIASPDTVKLTGDFEPDQEPKQSVSSVYKGLTIEEHEESVTWTAPITAPLGYEGPIEVTVAALVCKSDDGRCLPVDETVVATARNAQESKAASAQVAALQSAASEGVFNATAMESDTDVDASEPEIERSFGLPMGSKFGSPFGLQPSMSSDFMSLANDEADGPTPFRDGDYVVSWTASVEPAQVKPGGAAVLKFTATPDQSFHVYKAVTDDAESSTNFVVTEKSALKVGAPQASQPVISKVLIKSLPAIEYHEGKVTWSLPIQVPADAAAGPKTIAGLIAYQACTDSSCHRPMALSFTTAINVGTGNDATGEVTMAPAKYAKVMDAAAESKWVDTDVDVDVQSSTERAVDQDDIASVGGSGTISSSGSGDAGEPKSTSVTPLVASEGQSGLLFVLASAFLGGIVLNFMPCVLPVIGLKVMSFVSQAGENRKRVLTLNLAYAAGIFSVFALLAVLAIVFQFKWGQQFQYFPIRLGVTVALFAFALSYFNVWEIPVPGLASGKRSQELQSQEGHTGAFSKGIFTTLLATPCSGPLLGGVFGATLGMPPVQILLVFGMLALGMSSPYLLLGFKPELARFLPKPGDWMETFKQLMAFLFLAAVCYFFYQFSDDNKLSVFVTLMGVWFGCWIIGLVPNWAAIQKRLLAWGSGISIATAIGIFAFTSLKATPELPWVDYDEQSFVEYQADGKTVLVDFSAKWCPNCLVNLEVAIDTKPVRAVIDELGIVPMYADWTNYDPEITAKLEELQSNSIPVLAIYPADRPNEPIILRDLVSQSTVLAALKEAGPSKQRSRRAEVGQVSSSDQSLVNRRKIASSDSSH</sequence>
<evidence type="ECO:0000259" key="8">
    <source>
        <dbReference type="Pfam" id="PF02683"/>
    </source>
</evidence>
<organism evidence="10 11">
    <name type="scientific">Rubripirellula amarantea</name>
    <dbReference type="NCBI Taxonomy" id="2527999"/>
    <lineage>
        <taxon>Bacteria</taxon>
        <taxon>Pseudomonadati</taxon>
        <taxon>Planctomycetota</taxon>
        <taxon>Planctomycetia</taxon>
        <taxon>Pirellulales</taxon>
        <taxon>Pirellulaceae</taxon>
        <taxon>Rubripirellula</taxon>
    </lineage>
</organism>
<feature type="transmembrane region" description="Helical" evidence="7">
    <location>
        <begin position="696"/>
        <end position="712"/>
    </location>
</feature>
<dbReference type="SUPFAM" id="SSF52833">
    <property type="entry name" value="Thioredoxin-like"/>
    <property type="match status" value="1"/>
</dbReference>
<dbReference type="GO" id="GO:0045454">
    <property type="term" value="P:cell redox homeostasis"/>
    <property type="evidence" value="ECO:0007669"/>
    <property type="project" value="TreeGrafter"/>
</dbReference>
<evidence type="ECO:0000256" key="6">
    <source>
        <dbReference type="SAM" id="MobiDB-lite"/>
    </source>
</evidence>
<reference evidence="10 11" key="1">
    <citation type="submission" date="2019-02" db="EMBL/GenBank/DDBJ databases">
        <title>Deep-cultivation of Planctomycetes and their phenomic and genomic characterization uncovers novel biology.</title>
        <authorList>
            <person name="Wiegand S."/>
            <person name="Jogler M."/>
            <person name="Boedeker C."/>
            <person name="Pinto D."/>
            <person name="Vollmers J."/>
            <person name="Rivas-Marin E."/>
            <person name="Kohn T."/>
            <person name="Peeters S.H."/>
            <person name="Heuer A."/>
            <person name="Rast P."/>
            <person name="Oberbeckmann S."/>
            <person name="Bunk B."/>
            <person name="Jeske O."/>
            <person name="Meyerdierks A."/>
            <person name="Storesund J.E."/>
            <person name="Kallscheuer N."/>
            <person name="Luecker S."/>
            <person name="Lage O.M."/>
            <person name="Pohl T."/>
            <person name="Merkel B.J."/>
            <person name="Hornburger P."/>
            <person name="Mueller R.-W."/>
            <person name="Bruemmer F."/>
            <person name="Labrenz M."/>
            <person name="Spormann A.M."/>
            <person name="Op Den Camp H."/>
            <person name="Overmann J."/>
            <person name="Amann R."/>
            <person name="Jetten M.S.M."/>
            <person name="Mascher T."/>
            <person name="Medema M.H."/>
            <person name="Devos D.P."/>
            <person name="Kaster A.-K."/>
            <person name="Ovreas L."/>
            <person name="Rohde M."/>
            <person name="Galperin M.Y."/>
            <person name="Jogler C."/>
        </authorList>
    </citation>
    <scope>NUCLEOTIDE SEQUENCE [LARGE SCALE GENOMIC DNA]</scope>
    <source>
        <strain evidence="10 11">Pla22</strain>
    </source>
</reference>
<dbReference type="GO" id="GO:0047134">
    <property type="term" value="F:protein-disulfide reductase [NAD(P)H] activity"/>
    <property type="evidence" value="ECO:0007669"/>
    <property type="project" value="UniProtKB-EC"/>
</dbReference>
<evidence type="ECO:0000256" key="2">
    <source>
        <dbReference type="ARBA" id="ARBA00022692"/>
    </source>
</evidence>
<feature type="transmembrane region" description="Helical" evidence="7">
    <location>
        <begin position="655"/>
        <end position="675"/>
    </location>
</feature>
<feature type="transmembrane region" description="Helical" evidence="7">
    <location>
        <begin position="747"/>
        <end position="765"/>
    </location>
</feature>
<dbReference type="OrthoDB" id="9811036at2"/>
<keyword evidence="5 7" id="KW-0472">Membrane</keyword>
<evidence type="ECO:0000256" key="5">
    <source>
        <dbReference type="ARBA" id="ARBA00023136"/>
    </source>
</evidence>
<evidence type="ECO:0000256" key="4">
    <source>
        <dbReference type="ARBA" id="ARBA00022989"/>
    </source>
</evidence>
<dbReference type="GO" id="GO:0017004">
    <property type="term" value="P:cytochrome complex assembly"/>
    <property type="evidence" value="ECO:0007669"/>
    <property type="project" value="UniProtKB-KW"/>
</dbReference>
<feature type="region of interest" description="Disordered" evidence="6">
    <location>
        <begin position="886"/>
        <end position="922"/>
    </location>
</feature>
<feature type="region of interest" description="Disordered" evidence="6">
    <location>
        <begin position="461"/>
        <end position="486"/>
    </location>
</feature>
<feature type="transmembrane region" description="Helical" evidence="7">
    <location>
        <begin position="718"/>
        <end position="740"/>
    </location>
</feature>
<feature type="compositionally biased region" description="Polar residues" evidence="6">
    <location>
        <begin position="901"/>
        <end position="910"/>
    </location>
</feature>
<dbReference type="Proteomes" id="UP000316598">
    <property type="component" value="Unassembled WGS sequence"/>
</dbReference>
<evidence type="ECO:0000313" key="11">
    <source>
        <dbReference type="Proteomes" id="UP000316598"/>
    </source>
</evidence>
<feature type="transmembrane region" description="Helical" evidence="7">
    <location>
        <begin position="544"/>
        <end position="564"/>
    </location>
</feature>
<keyword evidence="11" id="KW-1185">Reference proteome</keyword>
<dbReference type="GO" id="GO:0016020">
    <property type="term" value="C:membrane"/>
    <property type="evidence" value="ECO:0007669"/>
    <property type="project" value="UniProtKB-SubCell"/>
</dbReference>
<protein>
    <submittedName>
        <fullName evidence="10">Thiol:disulfide interchange protein DsbD</fullName>
        <ecNumber evidence="10">1.8.1.8</ecNumber>
    </submittedName>
</protein>
<evidence type="ECO:0000256" key="7">
    <source>
        <dbReference type="SAM" id="Phobius"/>
    </source>
</evidence>
<dbReference type="InterPro" id="IPR035671">
    <property type="entry name" value="DsbD_gamma"/>
</dbReference>
<dbReference type="EC" id="1.8.1.8" evidence="10"/>
<accession>A0A5C5WDJ5</accession>
<dbReference type="InterPro" id="IPR036249">
    <property type="entry name" value="Thioredoxin-like_sf"/>
</dbReference>
<dbReference type="AlphaFoldDB" id="A0A5C5WDJ5"/>
<keyword evidence="2 7" id="KW-0812">Transmembrane</keyword>
<evidence type="ECO:0000256" key="1">
    <source>
        <dbReference type="ARBA" id="ARBA00004141"/>
    </source>
</evidence>
<feature type="transmembrane region" description="Helical" evidence="7">
    <location>
        <begin position="497"/>
        <end position="523"/>
    </location>
</feature>
<dbReference type="InterPro" id="IPR003834">
    <property type="entry name" value="Cyt_c_assmbl_TM_dom"/>
</dbReference>
<dbReference type="Pfam" id="PF11412">
    <property type="entry name" value="DsbD_N"/>
    <property type="match status" value="1"/>
</dbReference>
<proteinExistence type="predicted"/>
<dbReference type="Pfam" id="PF02683">
    <property type="entry name" value="DsbD_TM"/>
    <property type="match status" value="1"/>
</dbReference>
<feature type="transmembrane region" description="Helical" evidence="7">
    <location>
        <begin position="625"/>
        <end position="649"/>
    </location>
</feature>
<feature type="domain" description="Thiol:disulfide interchange protein DsbD N-terminal" evidence="9">
    <location>
        <begin position="68"/>
        <end position="188"/>
    </location>
</feature>
<dbReference type="RefSeq" id="WP_146517526.1">
    <property type="nucleotide sequence ID" value="NZ_SJPI01000004.1"/>
</dbReference>
<feature type="domain" description="Cytochrome C biogenesis protein transmembrane" evidence="8">
    <location>
        <begin position="499"/>
        <end position="707"/>
    </location>
</feature>
<dbReference type="PANTHER" id="PTHR32234">
    <property type="entry name" value="THIOL:DISULFIDE INTERCHANGE PROTEIN DSBD"/>
    <property type="match status" value="1"/>
</dbReference>
<name>A0A5C5WDJ5_9BACT</name>
<keyword evidence="10" id="KW-0560">Oxidoreductase</keyword>
<dbReference type="PANTHER" id="PTHR32234:SF3">
    <property type="entry name" value="SUPPRESSION OF COPPER SENSITIVITY PROTEIN"/>
    <property type="match status" value="1"/>
</dbReference>